<dbReference type="PANTHER" id="PTHR10835">
    <property type="entry name" value="SQUALENE MONOOXYGENASE"/>
    <property type="match status" value="1"/>
</dbReference>
<dbReference type="EMBL" id="CAJVRM010000290">
    <property type="protein sequence ID" value="CAG8978980.1"/>
    <property type="molecule type" value="Genomic_DNA"/>
</dbReference>
<dbReference type="InterPro" id="IPR040125">
    <property type="entry name" value="Squalene_monox"/>
</dbReference>
<reference evidence="12" key="1">
    <citation type="submission" date="2021-07" db="EMBL/GenBank/DDBJ databases">
        <authorList>
            <person name="Durling M."/>
        </authorList>
    </citation>
    <scope>NUCLEOTIDE SEQUENCE</scope>
</reference>
<dbReference type="OrthoDB" id="3061561at2759"/>
<organism evidence="12 13">
    <name type="scientific">Hymenoscyphus albidus</name>
    <dbReference type="NCBI Taxonomy" id="595503"/>
    <lineage>
        <taxon>Eukaryota</taxon>
        <taxon>Fungi</taxon>
        <taxon>Dikarya</taxon>
        <taxon>Ascomycota</taxon>
        <taxon>Pezizomycotina</taxon>
        <taxon>Leotiomycetes</taxon>
        <taxon>Helotiales</taxon>
        <taxon>Helotiaceae</taxon>
        <taxon>Hymenoscyphus</taxon>
    </lineage>
</organism>
<comment type="catalytic activity">
    <reaction evidence="10">
        <text>squalene + reduced [NADPH--hemoprotein reductase] + O2 = (S)-2,3-epoxysqualene + oxidized [NADPH--hemoprotein reductase] + H2O + H(+)</text>
        <dbReference type="Rhea" id="RHEA:25282"/>
        <dbReference type="Rhea" id="RHEA-COMP:11964"/>
        <dbReference type="Rhea" id="RHEA-COMP:11965"/>
        <dbReference type="ChEBI" id="CHEBI:15377"/>
        <dbReference type="ChEBI" id="CHEBI:15378"/>
        <dbReference type="ChEBI" id="CHEBI:15379"/>
        <dbReference type="ChEBI" id="CHEBI:15440"/>
        <dbReference type="ChEBI" id="CHEBI:15441"/>
        <dbReference type="ChEBI" id="CHEBI:57618"/>
        <dbReference type="ChEBI" id="CHEBI:58210"/>
        <dbReference type="EC" id="1.14.14.17"/>
    </reaction>
</comment>
<dbReference type="GO" id="GO:0005789">
    <property type="term" value="C:endoplasmic reticulum membrane"/>
    <property type="evidence" value="ECO:0007669"/>
    <property type="project" value="UniProtKB-SubCell"/>
</dbReference>
<evidence type="ECO:0000256" key="4">
    <source>
        <dbReference type="ARBA" id="ARBA00012312"/>
    </source>
</evidence>
<dbReference type="EC" id="1.14.14.17" evidence="4 10"/>
<dbReference type="InterPro" id="IPR013698">
    <property type="entry name" value="Squalene_epoxidase"/>
</dbReference>
<dbReference type="Gene3D" id="3.50.50.60">
    <property type="entry name" value="FAD/NAD(P)-binding domain"/>
    <property type="match status" value="1"/>
</dbReference>
<dbReference type="GO" id="GO:0006696">
    <property type="term" value="P:ergosterol biosynthetic process"/>
    <property type="evidence" value="ECO:0007669"/>
    <property type="project" value="TreeGrafter"/>
</dbReference>
<name>A0A9N9LPG8_9HELO</name>
<evidence type="ECO:0000256" key="6">
    <source>
        <dbReference type="ARBA" id="ARBA00022827"/>
    </source>
</evidence>
<evidence type="ECO:0000259" key="11">
    <source>
        <dbReference type="Pfam" id="PF08491"/>
    </source>
</evidence>
<keyword evidence="6 10" id="KW-0274">FAD</keyword>
<comment type="cofactor">
    <cofactor evidence="1 10">
        <name>FAD</name>
        <dbReference type="ChEBI" id="CHEBI:57692"/>
    </cofactor>
</comment>
<keyword evidence="7" id="KW-0492">Microsome</keyword>
<proteinExistence type="inferred from homology"/>
<evidence type="ECO:0000256" key="10">
    <source>
        <dbReference type="RuleBase" id="RU367121"/>
    </source>
</evidence>
<dbReference type="Pfam" id="PF13450">
    <property type="entry name" value="NAD_binding_8"/>
    <property type="match status" value="1"/>
</dbReference>
<evidence type="ECO:0000256" key="5">
    <source>
        <dbReference type="ARBA" id="ARBA00022630"/>
    </source>
</evidence>
<dbReference type="InterPro" id="IPR036188">
    <property type="entry name" value="FAD/NAD-bd_sf"/>
</dbReference>
<evidence type="ECO:0000256" key="8">
    <source>
        <dbReference type="ARBA" id="ARBA00023002"/>
    </source>
</evidence>
<keyword evidence="10" id="KW-0256">Endoplasmic reticulum</keyword>
<comment type="subcellular location">
    <subcellularLocation>
        <location evidence="10">Endoplasmic reticulum membrane</location>
        <topology evidence="10">Multi-pass membrane protein</topology>
    </subcellularLocation>
    <subcellularLocation>
        <location evidence="2">Microsome membrane</location>
        <topology evidence="2">Multi-pass membrane protein</topology>
    </subcellularLocation>
</comment>
<comment type="function">
    <text evidence="10">Catalyzes the stereospecific oxidation of squalene to (S)-2,3-epoxysqualene, and is considered to be a rate-limiting enzyme in steroid biosynthesis.</text>
</comment>
<comment type="similarity">
    <text evidence="3 10">Belongs to the squalene monooxygenase family.</text>
</comment>
<gene>
    <name evidence="12" type="ORF">HYALB_00012263</name>
</gene>
<dbReference type="AlphaFoldDB" id="A0A9N9LPG8"/>
<evidence type="ECO:0000256" key="7">
    <source>
        <dbReference type="ARBA" id="ARBA00022848"/>
    </source>
</evidence>
<dbReference type="Proteomes" id="UP000701801">
    <property type="component" value="Unassembled WGS sequence"/>
</dbReference>
<sequence>MTLPNGSQDHPFDSIVVGAGIVGCAVATTFARQGRKVLLLERSLREPDRMTGDLLQPGGVAALRKLGMGACLEGIDAVSVRGFEILWRGESVKFSYPVVGEERPMGRSFRYGRFVGKLREVARGEGGVVVIEGSVKSLVKCPSSGRVLGVRCPISDSNGKQERTFFSHLTTITIGHSSPLRSELTPQTPLSTSKSWGLELTNALLPSQDHAYGILGTGPPILIYRTSPQITRLLIDIPKTLHSSLRNNNTSIKSCILNTIIPTLPPCTQPSAILALKTGRLRSIPNSWLPASRNRIKGLVVVWDALNTRHPLSGGGMTVGLHDVLLLRRLLGPDSVPSFSDGEVIVGKMGVFDGERRGVSLSLDGVAQVLYGVFVGGDPQSRILQRGFIRYLQRGGSCIEEPAGLLGGVIHSPFLLFYHFFAVAMYSLWLYFKEECGGSWWGLGGVLELWGLGV</sequence>
<accession>A0A9N9LPG8</accession>
<dbReference type="GO" id="GO:0050660">
    <property type="term" value="F:flavin adenine dinucleotide binding"/>
    <property type="evidence" value="ECO:0007669"/>
    <property type="project" value="UniProtKB-UniRule"/>
</dbReference>
<evidence type="ECO:0000256" key="1">
    <source>
        <dbReference type="ARBA" id="ARBA00001974"/>
    </source>
</evidence>
<evidence type="ECO:0000256" key="9">
    <source>
        <dbReference type="ARBA" id="ARBA00023136"/>
    </source>
</evidence>
<feature type="domain" description="Squalene epoxidase" evidence="11">
    <location>
        <begin position="167"/>
        <end position="435"/>
    </location>
</feature>
<evidence type="ECO:0000256" key="3">
    <source>
        <dbReference type="ARBA" id="ARBA00008802"/>
    </source>
</evidence>
<keyword evidence="13" id="KW-1185">Reference proteome</keyword>
<keyword evidence="5 10" id="KW-0285">Flavoprotein</keyword>
<dbReference type="Pfam" id="PF08491">
    <property type="entry name" value="SE"/>
    <property type="match status" value="1"/>
</dbReference>
<evidence type="ECO:0000313" key="12">
    <source>
        <dbReference type="EMBL" id="CAG8978980.1"/>
    </source>
</evidence>
<comment type="caution">
    <text evidence="12">The sequence shown here is derived from an EMBL/GenBank/DDBJ whole genome shotgun (WGS) entry which is preliminary data.</text>
</comment>
<protein>
    <recommendedName>
        <fullName evidence="4 10">Squalene monooxygenase</fullName>
        <ecNumber evidence="4 10">1.14.14.17</ecNumber>
    </recommendedName>
</protein>
<evidence type="ECO:0000256" key="2">
    <source>
        <dbReference type="ARBA" id="ARBA00004154"/>
    </source>
</evidence>
<evidence type="ECO:0000313" key="13">
    <source>
        <dbReference type="Proteomes" id="UP000701801"/>
    </source>
</evidence>
<dbReference type="PANTHER" id="PTHR10835:SF0">
    <property type="entry name" value="SQUALENE MONOOXYGENASE"/>
    <property type="match status" value="1"/>
</dbReference>
<dbReference type="SUPFAM" id="SSF51905">
    <property type="entry name" value="FAD/NAD(P)-binding domain"/>
    <property type="match status" value="1"/>
</dbReference>
<keyword evidence="9" id="KW-0472">Membrane</keyword>
<keyword evidence="8 10" id="KW-0560">Oxidoreductase</keyword>
<dbReference type="GO" id="GO:0004506">
    <property type="term" value="F:squalene monooxygenase activity"/>
    <property type="evidence" value="ECO:0007669"/>
    <property type="project" value="UniProtKB-UniRule"/>
</dbReference>
<feature type="non-terminal residue" evidence="12">
    <location>
        <position position="454"/>
    </location>
</feature>